<accession>A0A7S4HHC6</accession>
<dbReference type="AlphaFoldDB" id="A0A7S4HHC6"/>
<protein>
    <submittedName>
        <fullName evidence="1">Uncharacterized protein</fullName>
    </submittedName>
</protein>
<name>A0A7S4HHC6_9EUKA</name>
<reference evidence="1" key="1">
    <citation type="submission" date="2021-01" db="EMBL/GenBank/DDBJ databases">
        <authorList>
            <person name="Corre E."/>
            <person name="Pelletier E."/>
            <person name="Niang G."/>
            <person name="Scheremetjew M."/>
            <person name="Finn R."/>
            <person name="Kale V."/>
            <person name="Holt S."/>
            <person name="Cochrane G."/>
            <person name="Meng A."/>
            <person name="Brown T."/>
            <person name="Cohen L."/>
        </authorList>
    </citation>
    <scope>NUCLEOTIDE SEQUENCE</scope>
    <source>
        <strain evidence="1">DIVA3 518/3/11/1/6</strain>
    </source>
</reference>
<evidence type="ECO:0000313" key="1">
    <source>
        <dbReference type="EMBL" id="CAE2199183.1"/>
    </source>
</evidence>
<proteinExistence type="predicted"/>
<gene>
    <name evidence="1" type="ORF">VSP0166_LOCUS394</name>
</gene>
<sequence>MTTLPLPKTKSVLLKCKLFPPRTVAFLPPDFRLGKDHSINCNICEQEQIIRGNQKLATECEHLVRCNECSDYQIEKLYRCHTCCKELLGSFPPPCNPNCQRLQSTLGAVCNICKGNLTKDCTLCKSTLTFKQTRQILRNIISVFVVHPTHLPESYQRPCSHYSPCKFCSVKLCKARKKSAICSACRKFHVEKRRNTVNTKDDVGDDKCISSSYDVPSTIITSIKLESLIYKTPFLPCLFDNSFLHTKPSTEESNIVKRTWRL</sequence>
<dbReference type="EMBL" id="HBKP01000557">
    <property type="protein sequence ID" value="CAE2199183.1"/>
    <property type="molecule type" value="Transcribed_RNA"/>
</dbReference>
<organism evidence="1">
    <name type="scientific">Vannella robusta</name>
    <dbReference type="NCBI Taxonomy" id="1487602"/>
    <lineage>
        <taxon>Eukaryota</taxon>
        <taxon>Amoebozoa</taxon>
        <taxon>Discosea</taxon>
        <taxon>Flabellinia</taxon>
        <taxon>Vannellidae</taxon>
        <taxon>Vannella</taxon>
    </lineage>
</organism>